<name>A0A8S1IU64_9CHLO</name>
<sequence length="203" mass="22297">MFVNDGCFGDEGAEGAPLREFSLARLFEMCVVTVEGGCYALLQAIPVVLGDLCIIFHSMKKSFAGVIAQDRFALPSSPPNHCVVAGQWSGPPSTTVVDLPPGLRRFVIPPHAIQELPTAGIIPGLPWIDLQMPPKSDFLEEEPAGKNGPEANIPAAVECIKRTYQPSVLVRKRRHGFLSRMRTKSGRRVVRRRRAKGRWNITA</sequence>
<keyword evidence="3" id="KW-0687">Ribonucleoprotein</keyword>
<dbReference type="PANTHER" id="PTHR14503:SF4">
    <property type="entry name" value="LARGE RIBOSOMAL SUBUNIT PROTEIN BL34M"/>
    <property type="match status" value="1"/>
</dbReference>
<dbReference type="Pfam" id="PF00468">
    <property type="entry name" value="Ribosomal_L34"/>
    <property type="match status" value="1"/>
</dbReference>
<evidence type="ECO:0000313" key="5">
    <source>
        <dbReference type="EMBL" id="CAD7697387.1"/>
    </source>
</evidence>
<dbReference type="PANTHER" id="PTHR14503">
    <property type="entry name" value="MITOCHONDRIAL RIBOSOMAL PROTEIN 34 FAMILY MEMBER"/>
    <property type="match status" value="1"/>
</dbReference>
<comment type="similarity">
    <text evidence="1">Belongs to the bacterial ribosomal protein bL34 family.</text>
</comment>
<organism evidence="5 6">
    <name type="scientific">Ostreobium quekettii</name>
    <dbReference type="NCBI Taxonomy" id="121088"/>
    <lineage>
        <taxon>Eukaryota</taxon>
        <taxon>Viridiplantae</taxon>
        <taxon>Chlorophyta</taxon>
        <taxon>core chlorophytes</taxon>
        <taxon>Ulvophyceae</taxon>
        <taxon>TCBD clade</taxon>
        <taxon>Bryopsidales</taxon>
        <taxon>Ostreobineae</taxon>
        <taxon>Ostreobiaceae</taxon>
        <taxon>Ostreobium</taxon>
    </lineage>
</organism>
<dbReference type="HAMAP" id="MF_00391">
    <property type="entry name" value="Ribosomal_bL34"/>
    <property type="match status" value="1"/>
</dbReference>
<keyword evidence="2" id="KW-0689">Ribosomal protein</keyword>
<protein>
    <recommendedName>
        <fullName evidence="4">Large ribosomal subunit protein bL34m</fullName>
    </recommendedName>
</protein>
<dbReference type="GO" id="GO:1990904">
    <property type="term" value="C:ribonucleoprotein complex"/>
    <property type="evidence" value="ECO:0007669"/>
    <property type="project" value="UniProtKB-KW"/>
</dbReference>
<dbReference type="GO" id="GO:0003735">
    <property type="term" value="F:structural constituent of ribosome"/>
    <property type="evidence" value="ECO:0007669"/>
    <property type="project" value="InterPro"/>
</dbReference>
<accession>A0A8S1IU64</accession>
<dbReference type="InterPro" id="IPR000271">
    <property type="entry name" value="Ribosomal_bL34"/>
</dbReference>
<dbReference type="GO" id="GO:0005840">
    <property type="term" value="C:ribosome"/>
    <property type="evidence" value="ECO:0007669"/>
    <property type="project" value="UniProtKB-KW"/>
</dbReference>
<reference evidence="5" key="1">
    <citation type="submission" date="2020-12" db="EMBL/GenBank/DDBJ databases">
        <authorList>
            <person name="Iha C."/>
        </authorList>
    </citation>
    <scope>NUCLEOTIDE SEQUENCE</scope>
</reference>
<evidence type="ECO:0000313" key="6">
    <source>
        <dbReference type="Proteomes" id="UP000708148"/>
    </source>
</evidence>
<dbReference type="InterPro" id="IPR020939">
    <property type="entry name" value="Ribosomal_bL34_CS"/>
</dbReference>
<dbReference type="Gene3D" id="1.10.287.3980">
    <property type="match status" value="1"/>
</dbReference>
<evidence type="ECO:0000256" key="3">
    <source>
        <dbReference type="ARBA" id="ARBA00023274"/>
    </source>
</evidence>
<evidence type="ECO:0000256" key="4">
    <source>
        <dbReference type="ARBA" id="ARBA00035274"/>
    </source>
</evidence>
<dbReference type="EMBL" id="CAJHUC010000651">
    <property type="protein sequence ID" value="CAD7697387.1"/>
    <property type="molecule type" value="Genomic_DNA"/>
</dbReference>
<evidence type="ECO:0000256" key="1">
    <source>
        <dbReference type="ARBA" id="ARBA00010111"/>
    </source>
</evidence>
<dbReference type="OrthoDB" id="515573at2759"/>
<proteinExistence type="inferred from homology"/>
<dbReference type="Proteomes" id="UP000708148">
    <property type="component" value="Unassembled WGS sequence"/>
</dbReference>
<dbReference type="PROSITE" id="PS00784">
    <property type="entry name" value="RIBOSOMAL_L34"/>
    <property type="match status" value="1"/>
</dbReference>
<comment type="caution">
    <text evidence="5">The sequence shown here is derived from an EMBL/GenBank/DDBJ whole genome shotgun (WGS) entry which is preliminary data.</text>
</comment>
<keyword evidence="6" id="KW-1185">Reference proteome</keyword>
<dbReference type="NCBIfam" id="TIGR01030">
    <property type="entry name" value="rpmH_bact"/>
    <property type="match status" value="1"/>
</dbReference>
<gene>
    <name evidence="5" type="ORF">OSTQU699_LOCUS2748</name>
</gene>
<dbReference type="AlphaFoldDB" id="A0A8S1IU64"/>
<dbReference type="FunFam" id="1.10.287.3980:FF:000001">
    <property type="entry name" value="Mitochondrial ribosomal protein L34"/>
    <property type="match status" value="1"/>
</dbReference>
<evidence type="ECO:0000256" key="2">
    <source>
        <dbReference type="ARBA" id="ARBA00022980"/>
    </source>
</evidence>
<dbReference type="GO" id="GO:0006412">
    <property type="term" value="P:translation"/>
    <property type="evidence" value="ECO:0007669"/>
    <property type="project" value="InterPro"/>
</dbReference>